<comment type="caution">
    <text evidence="2">The sequence shown here is derived from an EMBL/GenBank/DDBJ whole genome shotgun (WGS) entry which is preliminary data.</text>
</comment>
<sequence>MNSGLDKIISNHEGSLSDGAHHSSPKFSYKTYCVSNLRGGIGKSTLSFNLAYLMACNHSTLVADLCAQGNLTDSLNNLQADLDVNIYDAIQPRLLGPAFGDIPEDISYLISGKNEEFKGIKASYFIPSSPGLFAFASSLYQQLQLASTQSNSSTKVKNILHTIKTTLDKESELKKCDLQILDCSPFYTGATHLAWCASEALIIPVRVDEHSIKSLELTLDMLGNPSSDFNQWLKRGGNLRPPKVAAIVMTMVGARSNVKKTKDRASLSFIERAYNVASQYSELFDKKPEDAFAITDDFTSSGRISGALGIPIPKLQIGKSYTIEPKKRLEVYEANKKYRRELEYLTSLL</sequence>
<dbReference type="PANTHER" id="PTHR13696">
    <property type="entry name" value="P-LOOP CONTAINING NUCLEOSIDE TRIPHOSPHATE HYDROLASE"/>
    <property type="match status" value="1"/>
</dbReference>
<reference evidence="2 3" key="1">
    <citation type="submission" date="2024-09" db="EMBL/GenBank/DDBJ databases">
        <authorList>
            <person name="Sun Q."/>
            <person name="Mori K."/>
        </authorList>
    </citation>
    <scope>NUCLEOTIDE SEQUENCE [LARGE SCALE GENOMIC DNA]</scope>
    <source>
        <strain evidence="2 3">TBRC 4938</strain>
    </source>
</reference>
<name>A0ABV6ARZ5_9HYPH</name>
<dbReference type="InterPro" id="IPR050678">
    <property type="entry name" value="DNA_Partitioning_ATPase"/>
</dbReference>
<dbReference type="SUPFAM" id="SSF52540">
    <property type="entry name" value="P-loop containing nucleoside triphosphate hydrolases"/>
    <property type="match status" value="1"/>
</dbReference>
<dbReference type="InterPro" id="IPR027417">
    <property type="entry name" value="P-loop_NTPase"/>
</dbReference>
<evidence type="ECO:0000313" key="2">
    <source>
        <dbReference type="EMBL" id="MFB9952075.1"/>
    </source>
</evidence>
<accession>A0ABV6ARZ5</accession>
<dbReference type="PANTHER" id="PTHR13696:SF99">
    <property type="entry name" value="COBYRINIC ACID AC-DIAMIDE SYNTHASE"/>
    <property type="match status" value="1"/>
</dbReference>
<gene>
    <name evidence="2" type="ORF">ACFFP0_24770</name>
</gene>
<evidence type="ECO:0000259" key="1">
    <source>
        <dbReference type="Pfam" id="PF13614"/>
    </source>
</evidence>
<protein>
    <submittedName>
        <fullName evidence="2">ParA family protein</fullName>
    </submittedName>
</protein>
<feature type="domain" description="AAA" evidence="1">
    <location>
        <begin position="30"/>
        <end position="227"/>
    </location>
</feature>
<dbReference type="RefSeq" id="WP_377264892.1">
    <property type="nucleotide sequence ID" value="NZ_JBHMAA010000032.1"/>
</dbReference>
<proteinExistence type="predicted"/>
<dbReference type="Proteomes" id="UP001589692">
    <property type="component" value="Unassembled WGS sequence"/>
</dbReference>
<dbReference type="Pfam" id="PF13614">
    <property type="entry name" value="AAA_31"/>
    <property type="match status" value="1"/>
</dbReference>
<keyword evidence="3" id="KW-1185">Reference proteome</keyword>
<dbReference type="Gene3D" id="3.40.50.300">
    <property type="entry name" value="P-loop containing nucleotide triphosphate hydrolases"/>
    <property type="match status" value="1"/>
</dbReference>
<organism evidence="2 3">
    <name type="scientific">Rhizobium puerariae</name>
    <dbReference type="NCBI Taxonomy" id="1585791"/>
    <lineage>
        <taxon>Bacteria</taxon>
        <taxon>Pseudomonadati</taxon>
        <taxon>Pseudomonadota</taxon>
        <taxon>Alphaproteobacteria</taxon>
        <taxon>Hyphomicrobiales</taxon>
        <taxon>Rhizobiaceae</taxon>
        <taxon>Rhizobium/Agrobacterium group</taxon>
        <taxon>Rhizobium</taxon>
    </lineage>
</organism>
<dbReference type="EMBL" id="JBHMAA010000032">
    <property type="protein sequence ID" value="MFB9952075.1"/>
    <property type="molecule type" value="Genomic_DNA"/>
</dbReference>
<evidence type="ECO:0000313" key="3">
    <source>
        <dbReference type="Proteomes" id="UP001589692"/>
    </source>
</evidence>
<dbReference type="InterPro" id="IPR025669">
    <property type="entry name" value="AAA_dom"/>
</dbReference>
<dbReference type="CDD" id="cd02042">
    <property type="entry name" value="ParAB_family"/>
    <property type="match status" value="1"/>
</dbReference>